<keyword evidence="1" id="KW-0812">Transmembrane</keyword>
<sequence>MEQKENFFAESRDKVEEYLQDRLLLFKLKTVEQASKLAAAMFIGIIIAIVSVFILFFLSIMGGYYFADLTGNLFYGFGIIAGIYIIVLLVIFLSSKNWLRSLISNKVIKIIFDKTDDNE</sequence>
<name>A0ABV3ZMQ1_9BACT</name>
<dbReference type="EMBL" id="JAULBC010000014">
    <property type="protein sequence ID" value="MEX6691161.1"/>
    <property type="molecule type" value="Genomic_DNA"/>
</dbReference>
<evidence type="ECO:0000313" key="3">
    <source>
        <dbReference type="Proteomes" id="UP001560573"/>
    </source>
</evidence>
<protein>
    <submittedName>
        <fullName evidence="2">Phage holin family protein</fullName>
    </submittedName>
</protein>
<accession>A0ABV3ZMQ1</accession>
<keyword evidence="1" id="KW-0472">Membrane</keyword>
<evidence type="ECO:0000256" key="1">
    <source>
        <dbReference type="SAM" id="Phobius"/>
    </source>
</evidence>
<evidence type="ECO:0000313" key="2">
    <source>
        <dbReference type="EMBL" id="MEX6691161.1"/>
    </source>
</evidence>
<dbReference type="RefSeq" id="WP_369332577.1">
    <property type="nucleotide sequence ID" value="NZ_JAULBC010000014.1"/>
</dbReference>
<proteinExistence type="predicted"/>
<organism evidence="2 3">
    <name type="scientific">Danxiaibacter flavus</name>
    <dbReference type="NCBI Taxonomy" id="3049108"/>
    <lineage>
        <taxon>Bacteria</taxon>
        <taxon>Pseudomonadati</taxon>
        <taxon>Bacteroidota</taxon>
        <taxon>Chitinophagia</taxon>
        <taxon>Chitinophagales</taxon>
        <taxon>Chitinophagaceae</taxon>
        <taxon>Danxiaibacter</taxon>
    </lineage>
</organism>
<reference evidence="2 3" key="1">
    <citation type="submission" date="2023-07" db="EMBL/GenBank/DDBJ databases">
        <authorList>
            <person name="Lian W.-H."/>
        </authorList>
    </citation>
    <scope>NUCLEOTIDE SEQUENCE [LARGE SCALE GENOMIC DNA]</scope>
    <source>
        <strain evidence="2 3">SYSU DXS3180</strain>
    </source>
</reference>
<comment type="caution">
    <text evidence="2">The sequence shown here is derived from an EMBL/GenBank/DDBJ whole genome shotgun (WGS) entry which is preliminary data.</text>
</comment>
<dbReference type="Proteomes" id="UP001560573">
    <property type="component" value="Unassembled WGS sequence"/>
</dbReference>
<keyword evidence="1" id="KW-1133">Transmembrane helix</keyword>
<keyword evidence="3" id="KW-1185">Reference proteome</keyword>
<feature type="transmembrane region" description="Helical" evidence="1">
    <location>
        <begin position="73"/>
        <end position="93"/>
    </location>
</feature>
<gene>
    <name evidence="2" type="ORF">QTN47_26870</name>
</gene>
<feature type="transmembrane region" description="Helical" evidence="1">
    <location>
        <begin position="37"/>
        <end position="67"/>
    </location>
</feature>